<accession>A0ACB9FKT2</accession>
<keyword evidence="2" id="KW-1185">Reference proteome</keyword>
<evidence type="ECO:0000313" key="1">
    <source>
        <dbReference type="EMBL" id="KAI3771767.1"/>
    </source>
</evidence>
<gene>
    <name evidence="1" type="ORF">L6452_02935</name>
</gene>
<dbReference type="Proteomes" id="UP001055879">
    <property type="component" value="Linkage Group LG01"/>
</dbReference>
<reference evidence="1 2" key="2">
    <citation type="journal article" date="2022" name="Mol. Ecol. Resour.">
        <title>The genomes of chicory, endive, great burdock and yacon provide insights into Asteraceae paleo-polyploidization history and plant inulin production.</title>
        <authorList>
            <person name="Fan W."/>
            <person name="Wang S."/>
            <person name="Wang H."/>
            <person name="Wang A."/>
            <person name="Jiang F."/>
            <person name="Liu H."/>
            <person name="Zhao H."/>
            <person name="Xu D."/>
            <person name="Zhang Y."/>
        </authorList>
    </citation>
    <scope>NUCLEOTIDE SEQUENCE [LARGE SCALE GENOMIC DNA]</scope>
    <source>
        <strain evidence="2">cv. Niubang</strain>
    </source>
</reference>
<reference evidence="2" key="1">
    <citation type="journal article" date="2022" name="Mol. Ecol. Resour.">
        <title>The genomes of chicory, endive, great burdock and yacon provide insights into Asteraceae palaeo-polyploidization history and plant inulin production.</title>
        <authorList>
            <person name="Fan W."/>
            <person name="Wang S."/>
            <person name="Wang H."/>
            <person name="Wang A."/>
            <person name="Jiang F."/>
            <person name="Liu H."/>
            <person name="Zhao H."/>
            <person name="Xu D."/>
            <person name="Zhang Y."/>
        </authorList>
    </citation>
    <scope>NUCLEOTIDE SEQUENCE [LARGE SCALE GENOMIC DNA]</scope>
    <source>
        <strain evidence="2">cv. Niubang</strain>
    </source>
</reference>
<comment type="caution">
    <text evidence="1">The sequence shown here is derived from an EMBL/GenBank/DDBJ whole genome shotgun (WGS) entry which is preliminary data.</text>
</comment>
<evidence type="ECO:0000313" key="2">
    <source>
        <dbReference type="Proteomes" id="UP001055879"/>
    </source>
</evidence>
<organism evidence="1 2">
    <name type="scientific">Arctium lappa</name>
    <name type="common">Greater burdock</name>
    <name type="synonym">Lappa major</name>
    <dbReference type="NCBI Taxonomy" id="4217"/>
    <lineage>
        <taxon>Eukaryota</taxon>
        <taxon>Viridiplantae</taxon>
        <taxon>Streptophyta</taxon>
        <taxon>Embryophyta</taxon>
        <taxon>Tracheophyta</taxon>
        <taxon>Spermatophyta</taxon>
        <taxon>Magnoliopsida</taxon>
        <taxon>eudicotyledons</taxon>
        <taxon>Gunneridae</taxon>
        <taxon>Pentapetalae</taxon>
        <taxon>asterids</taxon>
        <taxon>campanulids</taxon>
        <taxon>Asterales</taxon>
        <taxon>Asteraceae</taxon>
        <taxon>Carduoideae</taxon>
        <taxon>Cardueae</taxon>
        <taxon>Arctiinae</taxon>
        <taxon>Arctium</taxon>
    </lineage>
</organism>
<name>A0ACB9FKT2_ARCLA</name>
<dbReference type="EMBL" id="CM042047">
    <property type="protein sequence ID" value="KAI3771767.1"/>
    <property type="molecule type" value="Genomic_DNA"/>
</dbReference>
<proteinExistence type="predicted"/>
<sequence length="163" mass="18242">MVSVERIKQFTKIPSEVKWVKKDNPHLQIAFSWHHRAQRFAIDIVQTRLRALLFRSGVVFRQSVPELYIFGDSLVDAENNNFLALSLAKANFPYNDVDFPTGKATGRFTEKVGLPSAPPYLSLVTKSKKLSSSNVTVTGISFASGGARIFNGTDELFVRIYTS</sequence>
<protein>
    <submittedName>
        <fullName evidence="1">Uncharacterized protein</fullName>
    </submittedName>
</protein>